<comment type="caution">
    <text evidence="1">The sequence shown here is derived from an EMBL/GenBank/DDBJ whole genome shotgun (WGS) entry which is preliminary data.</text>
</comment>
<gene>
    <name evidence="1" type="ORF">LK09_04715</name>
</gene>
<sequence length="104" mass="11488">MSEFPPLPLVPVACTLTESDGATQAAAWRSFNSEFRRDVHREPGRLTIRYADIDDAADRLMELVGMEQKCCSFARWQVERGDQLLELTVTGSEAGIASLMVLAA</sequence>
<name>A0A0B2A4E4_9MICO</name>
<proteinExistence type="predicted"/>
<accession>A0A0B2A4E4</accession>
<dbReference type="OrthoDB" id="5078066at2"/>
<organism evidence="1 2">
    <name type="scientific">Microbacterium mangrovi</name>
    <dbReference type="NCBI Taxonomy" id="1348253"/>
    <lineage>
        <taxon>Bacteria</taxon>
        <taxon>Bacillati</taxon>
        <taxon>Actinomycetota</taxon>
        <taxon>Actinomycetes</taxon>
        <taxon>Micrococcales</taxon>
        <taxon>Microbacteriaceae</taxon>
        <taxon>Microbacterium</taxon>
    </lineage>
</organism>
<evidence type="ECO:0000313" key="2">
    <source>
        <dbReference type="Proteomes" id="UP000031030"/>
    </source>
</evidence>
<keyword evidence="2" id="KW-1185">Reference proteome</keyword>
<evidence type="ECO:0000313" key="1">
    <source>
        <dbReference type="EMBL" id="KHK98329.1"/>
    </source>
</evidence>
<reference evidence="1 2" key="1">
    <citation type="submission" date="2014-11" db="EMBL/GenBank/DDBJ databases">
        <title>Genome sequence of Microbacterium mangrovi MUSC 115(T).</title>
        <authorList>
            <person name="Lee L.-H."/>
        </authorList>
    </citation>
    <scope>NUCLEOTIDE SEQUENCE [LARGE SCALE GENOMIC DNA]</scope>
    <source>
        <strain evidence="1 2">MUSC 115</strain>
    </source>
</reference>
<protein>
    <submittedName>
        <fullName evidence="1">Uncharacterized protein</fullName>
    </submittedName>
</protein>
<dbReference type="RefSeq" id="WP_039396644.1">
    <property type="nucleotide sequence ID" value="NZ_JTDK01000006.1"/>
</dbReference>
<dbReference type="AlphaFoldDB" id="A0A0B2A4E4"/>
<dbReference type="STRING" id="1348253.LK09_04715"/>
<dbReference type="Proteomes" id="UP000031030">
    <property type="component" value="Unassembled WGS sequence"/>
</dbReference>
<dbReference type="EMBL" id="JTDK01000006">
    <property type="protein sequence ID" value="KHK98329.1"/>
    <property type="molecule type" value="Genomic_DNA"/>
</dbReference>